<dbReference type="AlphaFoldDB" id="A0A9X2B2J7"/>
<keyword evidence="3" id="KW-0326">Glycosidase</keyword>
<dbReference type="PRINTS" id="PR00132">
    <property type="entry name" value="GLHYDRLASE2"/>
</dbReference>
<evidence type="ECO:0000259" key="7">
    <source>
        <dbReference type="Pfam" id="PF16355"/>
    </source>
</evidence>
<feature type="domain" description="Glycoside hydrolase family 2 immunoglobulin-like beta-sandwich" evidence="4">
    <location>
        <begin position="203"/>
        <end position="306"/>
    </location>
</feature>
<evidence type="ECO:0000256" key="1">
    <source>
        <dbReference type="ARBA" id="ARBA00007401"/>
    </source>
</evidence>
<organism evidence="9 10">
    <name type="scientific">Paenibacillus mangrovi</name>
    <dbReference type="NCBI Taxonomy" id="2931978"/>
    <lineage>
        <taxon>Bacteria</taxon>
        <taxon>Bacillati</taxon>
        <taxon>Bacillota</taxon>
        <taxon>Bacilli</taxon>
        <taxon>Bacillales</taxon>
        <taxon>Paenibacillaceae</taxon>
        <taxon>Paenibacillus</taxon>
    </lineage>
</organism>
<dbReference type="Pfam" id="PF18565">
    <property type="entry name" value="Glyco_hydro2_C5"/>
    <property type="match status" value="1"/>
</dbReference>
<dbReference type="SUPFAM" id="SSF49303">
    <property type="entry name" value="beta-Galactosidase/glucuronidase domain"/>
    <property type="match status" value="1"/>
</dbReference>
<dbReference type="InterPro" id="IPR008979">
    <property type="entry name" value="Galactose-bd-like_sf"/>
</dbReference>
<dbReference type="InterPro" id="IPR013783">
    <property type="entry name" value="Ig-like_fold"/>
</dbReference>
<dbReference type="GO" id="GO:0004553">
    <property type="term" value="F:hydrolase activity, hydrolyzing O-glycosyl compounds"/>
    <property type="evidence" value="ECO:0007669"/>
    <property type="project" value="InterPro"/>
</dbReference>
<dbReference type="RefSeq" id="WP_244725415.1">
    <property type="nucleotide sequence ID" value="NZ_JALIRP010000004.1"/>
</dbReference>
<dbReference type="InterPro" id="IPR006104">
    <property type="entry name" value="Glyco_hydro_2_N"/>
</dbReference>
<dbReference type="Pfam" id="PF02836">
    <property type="entry name" value="Glyco_hydro_2_C"/>
    <property type="match status" value="2"/>
</dbReference>
<dbReference type="InterPro" id="IPR017853">
    <property type="entry name" value="GH"/>
</dbReference>
<evidence type="ECO:0000256" key="2">
    <source>
        <dbReference type="ARBA" id="ARBA00022801"/>
    </source>
</evidence>
<protein>
    <submittedName>
        <fullName evidence="9">DUF4982 domain-containing protein</fullName>
    </submittedName>
</protein>
<feature type="domain" description="Glycoside hydrolase family 2" evidence="8">
    <location>
        <begin position="681"/>
        <end position="789"/>
    </location>
</feature>
<dbReference type="GO" id="GO:0005975">
    <property type="term" value="P:carbohydrate metabolic process"/>
    <property type="evidence" value="ECO:0007669"/>
    <property type="project" value="InterPro"/>
</dbReference>
<dbReference type="PROSITE" id="PS00608">
    <property type="entry name" value="GLYCOSYL_HYDROL_F2_2"/>
    <property type="match status" value="1"/>
</dbReference>
<feature type="domain" description="Glycoside hydrolase family 2 catalytic" evidence="5">
    <location>
        <begin position="316"/>
        <end position="393"/>
    </location>
</feature>
<evidence type="ECO:0000259" key="8">
    <source>
        <dbReference type="Pfam" id="PF18565"/>
    </source>
</evidence>
<dbReference type="InterPro" id="IPR006103">
    <property type="entry name" value="Glyco_hydro_2_cat"/>
</dbReference>
<dbReference type="Gene3D" id="2.60.40.10">
    <property type="entry name" value="Immunoglobulins"/>
    <property type="match status" value="3"/>
</dbReference>
<dbReference type="InterPro" id="IPR036156">
    <property type="entry name" value="Beta-gal/glucu_dom_sf"/>
</dbReference>
<evidence type="ECO:0000259" key="5">
    <source>
        <dbReference type="Pfam" id="PF02836"/>
    </source>
</evidence>
<dbReference type="Pfam" id="PF00703">
    <property type="entry name" value="Glyco_hydro_2"/>
    <property type="match status" value="1"/>
</dbReference>
<keyword evidence="10" id="KW-1185">Reference proteome</keyword>
<dbReference type="InterPro" id="IPR048230">
    <property type="entry name" value="GalA-like"/>
</dbReference>
<feature type="domain" description="DUF4982" evidence="7">
    <location>
        <begin position="611"/>
        <end position="668"/>
    </location>
</feature>
<dbReference type="Pfam" id="PF02837">
    <property type="entry name" value="Glyco_hydro_2_N"/>
    <property type="match status" value="1"/>
</dbReference>
<evidence type="ECO:0000313" key="10">
    <source>
        <dbReference type="Proteomes" id="UP001139347"/>
    </source>
</evidence>
<sequence length="811" mass="91427">MNKEMNQPLRERLLMDSDWKFALGHASDIKRDFDYWKGKPFAKQAEGRGAIHPDFDDSDWREVCLPHDWAVELDFEHSSDNDIDYHGYKPIGRPNPATSIGWYRKPFSVSPDDKGKRLSIEFDGIFRDSQIWLNGYYLGRHESGYTSFRFDITDCVSFDGPNVLVVRADASQVEGWFYEGAGIYRHVWLVKTNPMHVAHWGTYVVSEVGDGFAELTLHTTIVNEDDLGNTGTIESAIYDADGHCVATVQSETQPIGAWKEQEFIQRVRVEQPRLWDLDSPHLYRLVTTVREGEAPTDVYETSFGVRSIHFDPDLGFFLNGRHVVIQGVCCHQDHAGVGAALPDRLQYYRIEKLKEFGVNAYRTSHHPPTPELLEACDRLGMLVMDEHRQVGVGEEIANQLRSLVRRDRNHPSIILWSIGNEEGGIQDTEAGARAAKTMKRIVHELDPTRLVSYGGNNGGQSAGINGVVDVRGWNYWKIGANLDEYHKEHPQTPMIGSEEASTLCTRGIYENDEQRGYVSSYDENFPGWGSGSEEWMNYYEKRPYLAGAFVWTGFDYRGEPLPYRWPCISSQFGIMDTCGFPKDNYYYYQSWWTDQTVLHLFPHWNWTGKEGQDIDVRCFSNCEEVELFLNGRSIGRKQMPHLGHLSWMVPYEPGVLLARGYRDGQEIASVTKETAGAPSELRLLPDRIAINADGEDVSCIAVQIVDDLGRVVPIADNEVVFTVSGPGVLIGVGNGNPSSHEPDKYIEPGAVWRRKAFNGLCMAIIQSTQQEGVLCITAESTGLAAAKVTIDTKACTLRPSVQQVEAANLIF</sequence>
<dbReference type="InterPro" id="IPR051913">
    <property type="entry name" value="GH2_Domain-Containing"/>
</dbReference>
<evidence type="ECO:0000259" key="4">
    <source>
        <dbReference type="Pfam" id="PF00703"/>
    </source>
</evidence>
<dbReference type="PANTHER" id="PTHR42732">
    <property type="entry name" value="BETA-GALACTOSIDASE"/>
    <property type="match status" value="1"/>
</dbReference>
<feature type="domain" description="Glycoside hydrolase family 2 catalytic" evidence="5">
    <location>
        <begin position="398"/>
        <end position="564"/>
    </location>
</feature>
<dbReference type="Pfam" id="PF16355">
    <property type="entry name" value="DUF4982"/>
    <property type="match status" value="1"/>
</dbReference>
<gene>
    <name evidence="9" type="ORF">MUG84_12900</name>
</gene>
<dbReference type="InterPro" id="IPR006102">
    <property type="entry name" value="Ig-like_GH2"/>
</dbReference>
<dbReference type="InterPro" id="IPR006101">
    <property type="entry name" value="Glyco_hydro_2"/>
</dbReference>
<dbReference type="Proteomes" id="UP001139347">
    <property type="component" value="Unassembled WGS sequence"/>
</dbReference>
<dbReference type="Gene3D" id="2.60.120.260">
    <property type="entry name" value="Galactose-binding domain-like"/>
    <property type="match status" value="1"/>
</dbReference>
<dbReference type="InterPro" id="IPR040605">
    <property type="entry name" value="Glyco_hydro2_dom5"/>
</dbReference>
<dbReference type="PANTHER" id="PTHR42732:SF1">
    <property type="entry name" value="BETA-MANNOSIDASE"/>
    <property type="match status" value="1"/>
</dbReference>
<comment type="caution">
    <text evidence="9">The sequence shown here is derived from an EMBL/GenBank/DDBJ whole genome shotgun (WGS) entry which is preliminary data.</text>
</comment>
<comment type="similarity">
    <text evidence="1">Belongs to the glycosyl hydrolase 2 family.</text>
</comment>
<accession>A0A9X2B2J7</accession>
<keyword evidence="2" id="KW-0378">Hydrolase</keyword>
<dbReference type="NCBIfam" id="NF041462">
    <property type="entry name" value="GalA"/>
    <property type="match status" value="1"/>
</dbReference>
<name>A0A9X2B2J7_9BACL</name>
<dbReference type="SUPFAM" id="SSF49785">
    <property type="entry name" value="Galactose-binding domain-like"/>
    <property type="match status" value="1"/>
</dbReference>
<evidence type="ECO:0000259" key="6">
    <source>
        <dbReference type="Pfam" id="PF02837"/>
    </source>
</evidence>
<dbReference type="Gene3D" id="3.20.20.80">
    <property type="entry name" value="Glycosidases"/>
    <property type="match status" value="1"/>
</dbReference>
<dbReference type="InterPro" id="IPR032311">
    <property type="entry name" value="DUF4982"/>
</dbReference>
<evidence type="ECO:0000256" key="3">
    <source>
        <dbReference type="ARBA" id="ARBA00023295"/>
    </source>
</evidence>
<evidence type="ECO:0000313" key="9">
    <source>
        <dbReference type="EMBL" id="MCJ8012629.1"/>
    </source>
</evidence>
<reference evidence="9" key="1">
    <citation type="submission" date="2022-04" db="EMBL/GenBank/DDBJ databases">
        <title>Paenibacillus mangrovi sp. nov., a novel endophytic bacterium isolated from bark of Kandelia candel.</title>
        <authorList>
            <person name="Tuo L."/>
        </authorList>
    </citation>
    <scope>NUCLEOTIDE SEQUENCE</scope>
    <source>
        <strain evidence="9">KQZ6P-2</strain>
    </source>
</reference>
<proteinExistence type="inferred from homology"/>
<dbReference type="InterPro" id="IPR023232">
    <property type="entry name" value="Glyco_hydro_2_AS"/>
</dbReference>
<dbReference type="EMBL" id="JALIRP010000004">
    <property type="protein sequence ID" value="MCJ8012629.1"/>
    <property type="molecule type" value="Genomic_DNA"/>
</dbReference>
<feature type="domain" description="Glycosyl hydrolases family 2 sugar binding" evidence="6">
    <location>
        <begin position="61"/>
        <end position="192"/>
    </location>
</feature>
<dbReference type="SUPFAM" id="SSF51445">
    <property type="entry name" value="(Trans)glycosidases"/>
    <property type="match status" value="1"/>
</dbReference>